<evidence type="ECO:0000313" key="3">
    <source>
        <dbReference type="Proteomes" id="UP000504636"/>
    </source>
</evidence>
<dbReference type="RefSeq" id="XP_033571102.1">
    <property type="nucleotide sequence ID" value="XM_033712806.1"/>
</dbReference>
<reference evidence="2 4" key="1">
    <citation type="journal article" date="2020" name="Stud. Mycol.">
        <title>101 Dothideomycetes genomes: a test case for predicting lifestyles and emergence of pathogens.</title>
        <authorList>
            <person name="Haridas S."/>
            <person name="Albert R."/>
            <person name="Binder M."/>
            <person name="Bloem J."/>
            <person name="Labutti K."/>
            <person name="Salamov A."/>
            <person name="Andreopoulos B."/>
            <person name="Baker S."/>
            <person name="Barry K."/>
            <person name="Bills G."/>
            <person name="Bluhm B."/>
            <person name="Cannon C."/>
            <person name="Castanera R."/>
            <person name="Culley D."/>
            <person name="Daum C."/>
            <person name="Ezra D."/>
            <person name="Gonzalez J."/>
            <person name="Henrissat B."/>
            <person name="Kuo A."/>
            <person name="Liang C."/>
            <person name="Lipzen A."/>
            <person name="Lutzoni F."/>
            <person name="Magnuson J."/>
            <person name="Mondo S."/>
            <person name="Nolan M."/>
            <person name="Ohm R."/>
            <person name="Pangilinan J."/>
            <person name="Park H.-J."/>
            <person name="Ramirez L."/>
            <person name="Alfaro M."/>
            <person name="Sun H."/>
            <person name="Tritt A."/>
            <person name="Yoshinaga Y."/>
            <person name="Zwiers L.-H."/>
            <person name="Turgeon B."/>
            <person name="Goodwin S."/>
            <person name="Spatafora J."/>
            <person name="Crous P."/>
            <person name="Grigoriev I."/>
        </authorList>
    </citation>
    <scope>NUCLEOTIDE SEQUENCE</scope>
    <source>
        <strain evidence="2 4">CBS 304.34</strain>
    </source>
</reference>
<evidence type="ECO:0000256" key="1">
    <source>
        <dbReference type="SAM" id="Phobius"/>
    </source>
</evidence>
<keyword evidence="1" id="KW-0812">Transmembrane</keyword>
<feature type="transmembrane region" description="Helical" evidence="1">
    <location>
        <begin position="109"/>
        <end position="131"/>
    </location>
</feature>
<organism evidence="2">
    <name type="scientific">Mytilinidion resinicola</name>
    <dbReference type="NCBI Taxonomy" id="574789"/>
    <lineage>
        <taxon>Eukaryota</taxon>
        <taxon>Fungi</taxon>
        <taxon>Dikarya</taxon>
        <taxon>Ascomycota</taxon>
        <taxon>Pezizomycotina</taxon>
        <taxon>Dothideomycetes</taxon>
        <taxon>Pleosporomycetidae</taxon>
        <taxon>Mytilinidiales</taxon>
        <taxon>Mytilinidiaceae</taxon>
        <taxon>Mytilinidion</taxon>
    </lineage>
</organism>
<feature type="transmembrane region" description="Helical" evidence="1">
    <location>
        <begin position="180"/>
        <end position="202"/>
    </location>
</feature>
<dbReference type="Proteomes" id="UP000504636">
    <property type="component" value="Unplaced"/>
</dbReference>
<dbReference type="PANTHER" id="PTHR35395:SF1">
    <property type="entry name" value="DUF6536 DOMAIN-CONTAINING PROTEIN"/>
    <property type="match status" value="1"/>
</dbReference>
<feature type="transmembrane region" description="Helical" evidence="1">
    <location>
        <begin position="151"/>
        <end position="174"/>
    </location>
</feature>
<reference evidence="4" key="3">
    <citation type="submission" date="2025-04" db="UniProtKB">
        <authorList>
            <consortium name="RefSeq"/>
        </authorList>
    </citation>
    <scope>IDENTIFICATION</scope>
    <source>
        <strain evidence="4">CBS 304.34</strain>
    </source>
</reference>
<dbReference type="AlphaFoldDB" id="A0A6A6Y6I4"/>
<dbReference type="PANTHER" id="PTHR35395">
    <property type="entry name" value="DUF6536 DOMAIN-CONTAINING PROTEIN"/>
    <property type="match status" value="1"/>
</dbReference>
<keyword evidence="1" id="KW-0472">Membrane</keyword>
<keyword evidence="1" id="KW-1133">Transmembrane helix</keyword>
<reference evidence="4" key="2">
    <citation type="submission" date="2020-04" db="EMBL/GenBank/DDBJ databases">
        <authorList>
            <consortium name="NCBI Genome Project"/>
        </authorList>
    </citation>
    <scope>NUCLEOTIDE SEQUENCE</scope>
    <source>
        <strain evidence="4">CBS 304.34</strain>
    </source>
</reference>
<keyword evidence="3" id="KW-1185">Reference proteome</keyword>
<dbReference type="GeneID" id="54453699"/>
<proteinExistence type="predicted"/>
<protein>
    <submittedName>
        <fullName evidence="2 4">Uncharacterized protein</fullName>
    </submittedName>
</protein>
<gene>
    <name evidence="2 4" type="ORF">BDZ99DRAFT_153540</name>
</gene>
<evidence type="ECO:0000313" key="4">
    <source>
        <dbReference type="RefSeq" id="XP_033571102.1"/>
    </source>
</evidence>
<evidence type="ECO:0000313" key="2">
    <source>
        <dbReference type="EMBL" id="KAF2804138.1"/>
    </source>
</evidence>
<dbReference type="OrthoDB" id="5429634at2759"/>
<sequence length="252" mass="27267">MAFALHFAIGGARGSQSAFSSGFSPSIQSLAKVVDDSATSSSILPTLIVANLPQVVFSCIYLLHNNLFTHYALAHEWDNFAARRKGLRVSDMPRGAQRSTWFLSLPARYSIPLMAFSALLHWLLSQSLYLVRIDGVNSLGEVDEHDRIARLGYSSTAIVCVIVGVTVGILATLAFGAFTWLGSGILVGSNSALISAAVHPIADGEQRRQMQYKEVMWGDVSGVYRDGMEGEVRRAAFSSGIVRSLIDGHVYA</sequence>
<name>A0A6A6Y6I4_9PEZI</name>
<accession>A0A6A6Y6I4</accession>
<dbReference type="EMBL" id="MU003714">
    <property type="protein sequence ID" value="KAF2804138.1"/>
    <property type="molecule type" value="Genomic_DNA"/>
</dbReference>